<dbReference type="InterPro" id="IPR050960">
    <property type="entry name" value="AB_hydrolase_4_sf"/>
</dbReference>
<evidence type="ECO:0000259" key="3">
    <source>
        <dbReference type="Pfam" id="PF24930"/>
    </source>
</evidence>
<feature type="region of interest" description="Disordered" evidence="2">
    <location>
        <begin position="655"/>
        <end position="679"/>
    </location>
</feature>
<feature type="compositionally biased region" description="Basic and acidic residues" evidence="2">
    <location>
        <begin position="449"/>
        <end position="458"/>
    </location>
</feature>
<dbReference type="PANTHER" id="PTHR10794">
    <property type="entry name" value="ABHYDROLASE DOMAIN-CONTAINING PROTEIN"/>
    <property type="match status" value="1"/>
</dbReference>
<feature type="compositionally biased region" description="Low complexity" evidence="2">
    <location>
        <begin position="549"/>
        <end position="560"/>
    </location>
</feature>
<feature type="compositionally biased region" description="Basic and acidic residues" evidence="2">
    <location>
        <begin position="512"/>
        <end position="524"/>
    </location>
</feature>
<dbReference type="EMBL" id="JBBWWR010000016">
    <property type="protein sequence ID" value="KAK8947946.1"/>
    <property type="molecule type" value="Genomic_DNA"/>
</dbReference>
<comment type="similarity">
    <text evidence="1">Belongs to the AB hydrolase superfamily. AB hydrolase 4 family.</text>
</comment>
<dbReference type="InterPro" id="IPR056652">
    <property type="entry name" value="DUF7750"/>
</dbReference>
<dbReference type="Proteomes" id="UP001412067">
    <property type="component" value="Unassembled WGS sequence"/>
</dbReference>
<feature type="compositionally biased region" description="Polar residues" evidence="2">
    <location>
        <begin position="573"/>
        <end position="582"/>
    </location>
</feature>
<comment type="caution">
    <text evidence="4">The sequence shown here is derived from an EMBL/GenBank/DDBJ whole genome shotgun (WGS) entry which is preliminary data.</text>
</comment>
<proteinExistence type="inferred from homology"/>
<accession>A0ABR2LSV2</accession>
<feature type="compositionally biased region" description="Basic and acidic residues" evidence="2">
    <location>
        <begin position="655"/>
        <end position="672"/>
    </location>
</feature>
<dbReference type="SUPFAM" id="SSF53474">
    <property type="entry name" value="alpha/beta-Hydrolases"/>
    <property type="match status" value="1"/>
</dbReference>
<feature type="region of interest" description="Disordered" evidence="2">
    <location>
        <begin position="549"/>
        <end position="610"/>
    </location>
</feature>
<feature type="compositionally biased region" description="Low complexity" evidence="2">
    <location>
        <begin position="583"/>
        <end position="594"/>
    </location>
</feature>
<feature type="region of interest" description="Disordered" evidence="2">
    <location>
        <begin position="222"/>
        <end position="245"/>
    </location>
</feature>
<name>A0ABR2LSV2_9ASPA</name>
<evidence type="ECO:0000313" key="4">
    <source>
        <dbReference type="EMBL" id="KAK8947946.1"/>
    </source>
</evidence>
<organism evidence="4 5">
    <name type="scientific">Platanthera guangdongensis</name>
    <dbReference type="NCBI Taxonomy" id="2320717"/>
    <lineage>
        <taxon>Eukaryota</taxon>
        <taxon>Viridiplantae</taxon>
        <taxon>Streptophyta</taxon>
        <taxon>Embryophyta</taxon>
        <taxon>Tracheophyta</taxon>
        <taxon>Spermatophyta</taxon>
        <taxon>Magnoliopsida</taxon>
        <taxon>Liliopsida</taxon>
        <taxon>Asparagales</taxon>
        <taxon>Orchidaceae</taxon>
        <taxon>Orchidoideae</taxon>
        <taxon>Orchideae</taxon>
        <taxon>Orchidinae</taxon>
        <taxon>Platanthera</taxon>
    </lineage>
</organism>
<feature type="region of interest" description="Disordered" evidence="2">
    <location>
        <begin position="430"/>
        <end position="536"/>
    </location>
</feature>
<evidence type="ECO:0000256" key="2">
    <source>
        <dbReference type="SAM" id="MobiDB-lite"/>
    </source>
</evidence>
<gene>
    <name evidence="4" type="ORF">KSP40_PGU017360</name>
</gene>
<sequence>MRPWTTLMGIGWGYGANMLTKYLAESGVTTPVTAAVCIDTPFDLEESAKSSSQHITLNKNLTNGLREILRANKEIFQGKTKGFDVSKALSATSVHDFDGAVSMISYGFDSLENFYRESCTRQLIDKLKIPILFIQSDDGTVPLFSVPRSSITENPFTSLLLCSCSHSNIKRGDRSALIWSQQLAIEWLSAVEHALLKGRHPLLNDVDIAIKPYKGLAVNNDGAEESVSASSRNHRRDDPSQLLSRNYHENVDSVLKLTDSDTVNGLGVYPDNTESNEDDGAFYDNAIDHNKYGSKFFEMQRQDEHDGKNEKLGTDKDIQTENVGAEDVANAISGGGGQVTQTATVIMNMLDVSMPGTLDDEHKKKVLSAMEQGETFMKALQGAVPEDVRGKITTSVADIMRSQSTNLNFDAVKRISRIPNVTSELKSKIHEKIKGSSPKELSYNTATLDQRKVGKSNDDGSEGSIGPPQEKDAQSSLSIDLGPELEDKTNQPNKPDQVGGGTNEDGGEQYEITEKLDASDKKSDQSQTFGDDATTTDDCAAVDSLNSSISNLSNSEESSSAGSFPHQVPGEEGSQNNDENSTQDSISQNAQSSSKSEETSPQILSSESHSVSVSQALDALTGFDESTQMAVNSVFGVIESMIDQLEKSNQDVEEVKETGDQRSMKGFNDRPAYKWRRIH</sequence>
<feature type="domain" description="DUF7750" evidence="3">
    <location>
        <begin position="337"/>
        <end position="401"/>
    </location>
</feature>
<evidence type="ECO:0000313" key="5">
    <source>
        <dbReference type="Proteomes" id="UP001412067"/>
    </source>
</evidence>
<keyword evidence="5" id="KW-1185">Reference proteome</keyword>
<evidence type="ECO:0000256" key="1">
    <source>
        <dbReference type="ARBA" id="ARBA00010884"/>
    </source>
</evidence>
<dbReference type="Pfam" id="PF24930">
    <property type="entry name" value="DUF7750"/>
    <property type="match status" value="1"/>
</dbReference>
<dbReference type="PANTHER" id="PTHR10794:SF92">
    <property type="entry name" value="EMBRYOGENESIS-ASSOCIATED PROTEIN EMB8"/>
    <property type="match status" value="1"/>
</dbReference>
<protein>
    <submittedName>
        <fullName evidence="4">Embryogenesis-associated protein EMB8</fullName>
    </submittedName>
</protein>
<dbReference type="InterPro" id="IPR029058">
    <property type="entry name" value="AB_hydrolase_fold"/>
</dbReference>
<reference evidence="4 5" key="1">
    <citation type="journal article" date="2022" name="Nat. Plants">
        <title>Genomes of leafy and leafless Platanthera orchids illuminate the evolution of mycoheterotrophy.</title>
        <authorList>
            <person name="Li M.H."/>
            <person name="Liu K.W."/>
            <person name="Li Z."/>
            <person name="Lu H.C."/>
            <person name="Ye Q.L."/>
            <person name="Zhang D."/>
            <person name="Wang J.Y."/>
            <person name="Li Y.F."/>
            <person name="Zhong Z.M."/>
            <person name="Liu X."/>
            <person name="Yu X."/>
            <person name="Liu D.K."/>
            <person name="Tu X.D."/>
            <person name="Liu B."/>
            <person name="Hao Y."/>
            <person name="Liao X.Y."/>
            <person name="Jiang Y.T."/>
            <person name="Sun W.H."/>
            <person name="Chen J."/>
            <person name="Chen Y.Q."/>
            <person name="Ai Y."/>
            <person name="Zhai J.W."/>
            <person name="Wu S.S."/>
            <person name="Zhou Z."/>
            <person name="Hsiao Y.Y."/>
            <person name="Wu W.L."/>
            <person name="Chen Y.Y."/>
            <person name="Lin Y.F."/>
            <person name="Hsu J.L."/>
            <person name="Li C.Y."/>
            <person name="Wang Z.W."/>
            <person name="Zhao X."/>
            <person name="Zhong W.Y."/>
            <person name="Ma X.K."/>
            <person name="Ma L."/>
            <person name="Huang J."/>
            <person name="Chen G.Z."/>
            <person name="Huang M.Z."/>
            <person name="Huang L."/>
            <person name="Peng D.H."/>
            <person name="Luo Y.B."/>
            <person name="Zou S.Q."/>
            <person name="Chen S.P."/>
            <person name="Lan S."/>
            <person name="Tsai W.C."/>
            <person name="Van de Peer Y."/>
            <person name="Liu Z.J."/>
        </authorList>
    </citation>
    <scope>NUCLEOTIDE SEQUENCE [LARGE SCALE GENOMIC DNA]</scope>
    <source>
        <strain evidence="4">Lor288</strain>
    </source>
</reference>